<dbReference type="NCBIfam" id="TIGR02251">
    <property type="entry name" value="HIF-SF_euk"/>
    <property type="match status" value="1"/>
</dbReference>
<keyword evidence="8" id="KW-1185">Reference proteome</keyword>
<dbReference type="Gene3D" id="3.40.50.1000">
    <property type="entry name" value="HAD superfamily/HAD-like"/>
    <property type="match status" value="1"/>
</dbReference>
<sequence length="348" mass="39473">MATVSMASPTPVSKSSKRSSTGFYADPSSPIASTPLKRQRIRASETSDIKVAQPLDVVCPRRLAIDFDDSDSEPEAPPIFSPVLKVDKKLSPKSGDEATVVEEVVEEVEEHAVEHEFNPFYFMKMLPKYDDICEFARPIALPKKEPSAPKICLVLDLDETLVHCSVDDIANPDLKFLIDYNGTEYTVSVKKRPYMTEFLSQVSEWFEVVVFTASQRVYAEKLLNLLDPYQQFIKHRLYRENCLPVEGNFLKDLNVLGRDLSQVVLIDNSPHAFGYQVNNGIPIESWFSDTSDDELLKLLPFLESLMHVDDVRPIVANQFQIQHLIDKAEIDPLLLQDDTIDANHENER</sequence>
<dbReference type="InterPro" id="IPR004274">
    <property type="entry name" value="FCP1_dom"/>
</dbReference>
<dbReference type="PROSITE" id="PS50969">
    <property type="entry name" value="FCP1"/>
    <property type="match status" value="1"/>
</dbReference>
<keyword evidence="2" id="KW-0904">Protein phosphatase</keyword>
<reference evidence="7 8" key="1">
    <citation type="journal article" date="2014" name="Genome Biol. Evol.">
        <title>The secreted proteins of Achlya hypogyna and Thraustotheca clavata identify the ancestral oomycete secretome and reveal gene acquisitions by horizontal gene transfer.</title>
        <authorList>
            <person name="Misner I."/>
            <person name="Blouin N."/>
            <person name="Leonard G."/>
            <person name="Richards T.A."/>
            <person name="Lane C.E."/>
        </authorList>
    </citation>
    <scope>NUCLEOTIDE SEQUENCE [LARGE SCALE GENOMIC DNA]</scope>
    <source>
        <strain evidence="7 8">ATCC 34112</strain>
    </source>
</reference>
<dbReference type="InterPro" id="IPR023214">
    <property type="entry name" value="HAD_sf"/>
</dbReference>
<dbReference type="SUPFAM" id="SSF56784">
    <property type="entry name" value="HAD-like"/>
    <property type="match status" value="1"/>
</dbReference>
<feature type="compositionally biased region" description="Polar residues" evidence="5">
    <location>
        <begin position="1"/>
        <end position="22"/>
    </location>
</feature>
<evidence type="ECO:0000313" key="8">
    <source>
        <dbReference type="Proteomes" id="UP000243217"/>
    </source>
</evidence>
<dbReference type="EMBL" id="JNBS01000043">
    <property type="protein sequence ID" value="OQS07884.1"/>
    <property type="molecule type" value="Genomic_DNA"/>
</dbReference>
<proteinExistence type="inferred from homology"/>
<evidence type="ECO:0000256" key="4">
    <source>
        <dbReference type="ARBA" id="ARBA00038355"/>
    </source>
</evidence>
<keyword evidence="1" id="KW-0378">Hydrolase</keyword>
<dbReference type="InterPro" id="IPR036412">
    <property type="entry name" value="HAD-like_sf"/>
</dbReference>
<dbReference type="Pfam" id="PF03031">
    <property type="entry name" value="NIF"/>
    <property type="match status" value="1"/>
</dbReference>
<dbReference type="PANTHER" id="PTHR12210">
    <property type="entry name" value="DULLARD PROTEIN PHOSPHATASE"/>
    <property type="match status" value="1"/>
</dbReference>
<feature type="region of interest" description="Disordered" evidence="5">
    <location>
        <begin position="1"/>
        <end position="47"/>
    </location>
</feature>
<dbReference type="Proteomes" id="UP000243217">
    <property type="component" value="Unassembled WGS sequence"/>
</dbReference>
<evidence type="ECO:0000313" key="7">
    <source>
        <dbReference type="EMBL" id="OQS07884.1"/>
    </source>
</evidence>
<dbReference type="STRING" id="74557.A0A1W0AC67"/>
<dbReference type="AlphaFoldDB" id="A0A1W0AC67"/>
<evidence type="ECO:0000256" key="1">
    <source>
        <dbReference type="ARBA" id="ARBA00022801"/>
    </source>
</evidence>
<dbReference type="InterPro" id="IPR011948">
    <property type="entry name" value="Dullard_phosphatase"/>
</dbReference>
<dbReference type="FunFam" id="3.40.50.1000:FF:000015">
    <property type="entry name" value="CTD small phosphatase-like protein 2"/>
    <property type="match status" value="1"/>
</dbReference>
<protein>
    <submittedName>
        <fullName evidence="7">Nuclear LIM factor interactor-interacting protein hyphal form</fullName>
    </submittedName>
</protein>
<feature type="domain" description="FCP1 homology" evidence="6">
    <location>
        <begin position="146"/>
        <end position="305"/>
    </location>
</feature>
<evidence type="ECO:0000259" key="6">
    <source>
        <dbReference type="PROSITE" id="PS50969"/>
    </source>
</evidence>
<evidence type="ECO:0000256" key="5">
    <source>
        <dbReference type="SAM" id="MobiDB-lite"/>
    </source>
</evidence>
<evidence type="ECO:0000256" key="3">
    <source>
        <dbReference type="ARBA" id="ARBA00037324"/>
    </source>
</evidence>
<dbReference type="SMART" id="SM00577">
    <property type="entry name" value="CPDc"/>
    <property type="match status" value="1"/>
</dbReference>
<name>A0A1W0AC67_9STRA</name>
<evidence type="ECO:0000256" key="2">
    <source>
        <dbReference type="ARBA" id="ARBA00022912"/>
    </source>
</evidence>
<dbReference type="GO" id="GO:0005634">
    <property type="term" value="C:nucleus"/>
    <property type="evidence" value="ECO:0007669"/>
    <property type="project" value="UniProtKB-ARBA"/>
</dbReference>
<dbReference type="CDD" id="cd07521">
    <property type="entry name" value="HAD_FCP1-like"/>
    <property type="match status" value="1"/>
</dbReference>
<comment type="function">
    <text evidence="3">Probable phosphatase.</text>
</comment>
<gene>
    <name evidence="7" type="ORF">THRCLA_20038</name>
</gene>
<dbReference type="InterPro" id="IPR050365">
    <property type="entry name" value="TIM50"/>
</dbReference>
<comment type="similarity">
    <text evidence="4">Belongs to the CTDSPL2 family.</text>
</comment>
<comment type="caution">
    <text evidence="7">The sequence shown here is derived from an EMBL/GenBank/DDBJ whole genome shotgun (WGS) entry which is preliminary data.</text>
</comment>
<organism evidence="7 8">
    <name type="scientific">Thraustotheca clavata</name>
    <dbReference type="NCBI Taxonomy" id="74557"/>
    <lineage>
        <taxon>Eukaryota</taxon>
        <taxon>Sar</taxon>
        <taxon>Stramenopiles</taxon>
        <taxon>Oomycota</taxon>
        <taxon>Saprolegniomycetes</taxon>
        <taxon>Saprolegniales</taxon>
        <taxon>Achlyaceae</taxon>
        <taxon>Thraustotheca</taxon>
    </lineage>
</organism>
<accession>A0A1W0AC67</accession>
<dbReference type="GO" id="GO:0004721">
    <property type="term" value="F:phosphoprotein phosphatase activity"/>
    <property type="evidence" value="ECO:0007669"/>
    <property type="project" value="UniProtKB-KW"/>
</dbReference>
<dbReference type="OrthoDB" id="277011at2759"/>